<dbReference type="AlphaFoldDB" id="A0A0D1KN26"/>
<reference evidence="4 6" key="1">
    <citation type="submission" date="2014-12" db="EMBL/GenBank/DDBJ databases">
        <title>Comparative genome analysis of Bacillus coagulans HM-08, Clostridium butyricum HM-68, Bacillus subtilis HM-66 and Bacillus licheniformis BL-09.</title>
        <authorList>
            <person name="Zhang H."/>
        </authorList>
    </citation>
    <scope>NUCLEOTIDE SEQUENCE [LARGE SCALE GENOMIC DNA]</scope>
    <source>
        <strain evidence="4 6">HM-66</strain>
    </source>
</reference>
<dbReference type="InterPro" id="IPR000073">
    <property type="entry name" value="AB_hydrolase_1"/>
</dbReference>
<sequence length="318" mass="36857">MIPEKKSIAIMKELSIGNTKQMLMINGVDVKNPLLLFLHGGPGTPQIGYVRHYQKELERYFTVVHWDQRGSGLSYSKRISHHSMTINHFIKDTIQVTQWLLAHFSKSKLYLAGHSWGSILALHVLQQCPDLFYAYYGISQVVNPHDEESTAYQHIREISVSKKASILSFLIRFIGAPPWKQDIQHLIYRFCVELSRGGFTRRHRQSLAVIFQMLTGNEYGVRNMHSFLNGLRFSKKHLTDELYRFNAFTSVPSIKVPCVFISGKHDLIVPAEISKQYYQELEAPEKRWFQFENSAHTPHIEEPSLFANTLSRHARHHL</sequence>
<gene>
    <name evidence="5" type="primary">ybaC</name>
    <name evidence="5" type="ORF">P5633_02340</name>
    <name evidence="4" type="ORF">SC09_Contig26orf00057</name>
</gene>
<dbReference type="GO" id="GO:0006508">
    <property type="term" value="P:proteolysis"/>
    <property type="evidence" value="ECO:0007669"/>
    <property type="project" value="InterPro"/>
</dbReference>
<dbReference type="PANTHER" id="PTHR43798:SF33">
    <property type="entry name" value="HYDROLASE, PUTATIVE (AFU_ORTHOLOGUE AFUA_2G14860)-RELATED"/>
    <property type="match status" value="1"/>
</dbReference>
<accession>A0A0D1KN26</accession>
<comment type="similarity">
    <text evidence="1">Belongs to the peptidase S33 family.</text>
</comment>
<evidence type="ECO:0000313" key="5">
    <source>
        <dbReference type="EMBL" id="WEY85131.1"/>
    </source>
</evidence>
<dbReference type="GO" id="GO:0016020">
    <property type="term" value="C:membrane"/>
    <property type="evidence" value="ECO:0007669"/>
    <property type="project" value="TreeGrafter"/>
</dbReference>
<dbReference type="Proteomes" id="UP000032247">
    <property type="component" value="Unassembled WGS sequence"/>
</dbReference>
<feature type="domain" description="AB hydrolase-1" evidence="3">
    <location>
        <begin position="33"/>
        <end position="156"/>
    </location>
</feature>
<keyword evidence="2 5" id="KW-0378">Hydrolase</keyword>
<reference evidence="5" key="2">
    <citation type="submission" date="2023-03" db="EMBL/GenBank/DDBJ databases">
        <title>Complete genome sequences of 52 Bacillus and Priestia strains isolated from West-African fermentations and 26 reference strains from the DSMZ collection.</title>
        <authorList>
            <person name="Wiedenbein E.S."/>
            <person name="Canoy T.S."/>
            <person name="Hui Y."/>
            <person name="Parkouda C."/>
            <person name="Dawende C."/>
            <person name="Ametefe E."/>
            <person name="Jespersen L."/>
            <person name="Nielsen D.S."/>
        </authorList>
    </citation>
    <scope>NUCLEOTIDE SEQUENCE</scope>
    <source>
        <strain evidence="5">PRO56</strain>
    </source>
</reference>
<name>A0A0D1KN26_BACIU</name>
<evidence type="ECO:0000313" key="4">
    <source>
        <dbReference type="EMBL" id="KIU10280.1"/>
    </source>
</evidence>
<evidence type="ECO:0000313" key="6">
    <source>
        <dbReference type="Proteomes" id="UP000032247"/>
    </source>
</evidence>
<dbReference type="InterPro" id="IPR002410">
    <property type="entry name" value="Peptidase_S33"/>
</dbReference>
<dbReference type="EMBL" id="CP120576">
    <property type="protein sequence ID" value="WEY85131.1"/>
    <property type="molecule type" value="Genomic_DNA"/>
</dbReference>
<dbReference type="GO" id="GO:0004177">
    <property type="term" value="F:aminopeptidase activity"/>
    <property type="evidence" value="ECO:0007669"/>
    <property type="project" value="UniProtKB-EC"/>
</dbReference>
<evidence type="ECO:0000256" key="1">
    <source>
        <dbReference type="ARBA" id="ARBA00010088"/>
    </source>
</evidence>
<evidence type="ECO:0000259" key="3">
    <source>
        <dbReference type="Pfam" id="PF00561"/>
    </source>
</evidence>
<dbReference type="PRINTS" id="PR00793">
    <property type="entry name" value="PROAMNOPTASE"/>
</dbReference>
<dbReference type="Gene3D" id="3.40.50.1820">
    <property type="entry name" value="alpha/beta hydrolase"/>
    <property type="match status" value="1"/>
</dbReference>
<dbReference type="InterPro" id="IPR050266">
    <property type="entry name" value="AB_hydrolase_sf"/>
</dbReference>
<dbReference type="EMBL" id="JXBC01000005">
    <property type="protein sequence ID" value="KIU10280.1"/>
    <property type="molecule type" value="Genomic_DNA"/>
</dbReference>
<dbReference type="RefSeq" id="WP_043858293.1">
    <property type="nucleotide sequence ID" value="NZ_CP022891.1"/>
</dbReference>
<dbReference type="InterPro" id="IPR029058">
    <property type="entry name" value="AB_hydrolase_fold"/>
</dbReference>
<dbReference type="PATRIC" id="fig|1423.173.peg.3297"/>
<evidence type="ECO:0000256" key="2">
    <source>
        <dbReference type="ARBA" id="ARBA00022801"/>
    </source>
</evidence>
<organism evidence="4 6">
    <name type="scientific">Bacillus subtilis</name>
    <dbReference type="NCBI Taxonomy" id="1423"/>
    <lineage>
        <taxon>Bacteria</taxon>
        <taxon>Bacillati</taxon>
        <taxon>Bacillota</taxon>
        <taxon>Bacilli</taxon>
        <taxon>Bacillales</taxon>
        <taxon>Bacillaceae</taxon>
        <taxon>Bacillus</taxon>
    </lineage>
</organism>
<proteinExistence type="inferred from homology"/>
<dbReference type="PANTHER" id="PTHR43798">
    <property type="entry name" value="MONOACYLGLYCEROL LIPASE"/>
    <property type="match status" value="1"/>
</dbReference>
<protein>
    <submittedName>
        <fullName evidence="5">Alpha/beta hydrolase</fullName>
    </submittedName>
    <submittedName>
        <fullName evidence="4">Proline iminopeptidase</fullName>
    </submittedName>
</protein>
<dbReference type="SUPFAM" id="SSF53474">
    <property type="entry name" value="alpha/beta-Hydrolases"/>
    <property type="match status" value="1"/>
</dbReference>
<dbReference type="Pfam" id="PF00561">
    <property type="entry name" value="Abhydrolase_1"/>
    <property type="match status" value="1"/>
</dbReference>
<dbReference type="Proteomes" id="UP001214898">
    <property type="component" value="Chromosome"/>
</dbReference>
<dbReference type="STRING" id="483913.AN935_00580"/>